<dbReference type="RefSeq" id="WP_030003944.1">
    <property type="nucleotide sequence ID" value="NC_022549.1"/>
</dbReference>
<dbReference type="HOGENOM" id="CLU_1136119_0_0_14"/>
<evidence type="ECO:0000313" key="1">
    <source>
        <dbReference type="EMBL" id="CCV65070.1"/>
    </source>
</evidence>
<dbReference type="Proteomes" id="UP000032737">
    <property type="component" value="Chromosome"/>
</dbReference>
<sequence>MFVAKNKANQLIRAEQASTLEVYYCQSCKEKVRLSNEPFKVFKHKRGSKCNKNIQKLSLWHYLMDQRLKELLVDKVMFTNRHPFEHTKKIKQSGFILKKAKTNSQETQTIYVLDCLNHTFYESNKPNVIQVSEILIDQTLESKEKEYYWGLMPSYLRKKTLSEETILYLHVSLNYFIQVKAFGAYNSLIGVGVSINEFLETFKEKEVSQTDFSLCIKKTSSEFKERPDYQDTYKKNQEILMGCD</sequence>
<protein>
    <submittedName>
        <fullName evidence="1">Uncharacterized protein</fullName>
    </submittedName>
</protein>
<organism evidence="1 2">
    <name type="scientific">Acholeplasma brassicae</name>
    <dbReference type="NCBI Taxonomy" id="61635"/>
    <lineage>
        <taxon>Bacteria</taxon>
        <taxon>Bacillati</taxon>
        <taxon>Mycoplasmatota</taxon>
        <taxon>Mollicutes</taxon>
        <taxon>Acholeplasmatales</taxon>
        <taxon>Acholeplasmataceae</taxon>
        <taxon>Acholeplasma</taxon>
    </lineage>
</organism>
<proteinExistence type="predicted"/>
<name>U4KM34_9MOLU</name>
<gene>
    <name evidence="1" type="ORF">BN85300490</name>
</gene>
<evidence type="ECO:0000313" key="2">
    <source>
        <dbReference type="Proteomes" id="UP000032737"/>
    </source>
</evidence>
<dbReference type="KEGG" id="abra:BN85300490"/>
<reference evidence="1 2" key="1">
    <citation type="journal article" date="2013" name="J. Mol. Microbiol. Biotechnol.">
        <title>Analysis of the Complete Genomes of Acholeplasma brassicae , A. palmae and A. laidlawii and Their Comparison to the Obligate Parasites from ' Candidatus Phytoplasma'.</title>
        <authorList>
            <person name="Kube M."/>
            <person name="Siewert C."/>
            <person name="Migdoll A.M."/>
            <person name="Duduk B."/>
            <person name="Holz S."/>
            <person name="Rabus R."/>
            <person name="Seemuller E."/>
            <person name="Mitrovic J."/>
            <person name="Muller I."/>
            <person name="Buttner C."/>
            <person name="Reinhardt R."/>
        </authorList>
    </citation>
    <scope>NUCLEOTIDE SEQUENCE [LARGE SCALE GENOMIC DNA]</scope>
    <source>
        <strain evidence="2">0502</strain>
    </source>
</reference>
<keyword evidence="2" id="KW-1185">Reference proteome</keyword>
<dbReference type="STRING" id="61635.BN85300490"/>
<accession>U4KM34</accession>
<dbReference type="EMBL" id="FO681348">
    <property type="protein sequence ID" value="CCV65070.1"/>
    <property type="molecule type" value="Genomic_DNA"/>
</dbReference>
<dbReference type="AlphaFoldDB" id="U4KM34"/>